<comment type="caution">
    <text evidence="3">The sequence shown here is derived from an EMBL/GenBank/DDBJ whole genome shotgun (WGS) entry which is preliminary data.</text>
</comment>
<dbReference type="InterPro" id="IPR009097">
    <property type="entry name" value="Cyclic_Pdiesterase"/>
</dbReference>
<dbReference type="NCBIfam" id="TIGR02258">
    <property type="entry name" value="2_5_ligase"/>
    <property type="match status" value="1"/>
</dbReference>
<dbReference type="Pfam" id="PF13563">
    <property type="entry name" value="2_5_RNA_ligase2"/>
    <property type="match status" value="1"/>
</dbReference>
<evidence type="ECO:0000313" key="3">
    <source>
        <dbReference type="EMBL" id="MFD2245829.1"/>
    </source>
</evidence>
<evidence type="ECO:0000256" key="1">
    <source>
        <dbReference type="ARBA" id="ARBA00022801"/>
    </source>
</evidence>
<dbReference type="InterPro" id="IPR004175">
    <property type="entry name" value="RNA_CPDase"/>
</dbReference>
<evidence type="ECO:0000313" key="4">
    <source>
        <dbReference type="Proteomes" id="UP001597374"/>
    </source>
</evidence>
<dbReference type="SUPFAM" id="SSF55144">
    <property type="entry name" value="LigT-like"/>
    <property type="match status" value="1"/>
</dbReference>
<keyword evidence="1 2" id="KW-0378">Hydrolase</keyword>
<dbReference type="EMBL" id="JBHUIM010000001">
    <property type="protein sequence ID" value="MFD2245829.1"/>
    <property type="molecule type" value="Genomic_DNA"/>
</dbReference>
<sequence>MENHIRLFVAVTLPAALHTYLSQQVHQYQHSSIRFVPEQNLHLTLYFIGNVPQEQLPAISQAIKEVAMQHQPFTLVLEQLEPGPKLRSPRLVWARFRQSQPYEQLSQELTRVLAPEPPKEQKAIPHVTVARFRKDKPAPKNLPVIVPDQEMQLPVDSISLWRSELKSPHPVYSILETFPLQHNP</sequence>
<comment type="function">
    <text evidence="2">Hydrolyzes RNA 2',3'-cyclic phosphodiester to an RNA 2'-phosphomonoester.</text>
</comment>
<dbReference type="PANTHER" id="PTHR35561:SF1">
    <property type="entry name" value="RNA 2',3'-CYCLIC PHOSPHODIESTERASE"/>
    <property type="match status" value="1"/>
</dbReference>
<dbReference type="Proteomes" id="UP001597374">
    <property type="component" value="Unassembled WGS sequence"/>
</dbReference>
<comment type="similarity">
    <text evidence="2">Belongs to the 2H phosphoesterase superfamily. ThpR family.</text>
</comment>
<feature type="short sequence motif" description="HXTX 2" evidence="2">
    <location>
        <begin position="126"/>
        <end position="129"/>
    </location>
</feature>
<feature type="active site" description="Proton donor" evidence="2">
    <location>
        <position position="42"/>
    </location>
</feature>
<keyword evidence="4" id="KW-1185">Reference proteome</keyword>
<proteinExistence type="inferred from homology"/>
<feature type="active site" description="Proton acceptor" evidence="2">
    <location>
        <position position="126"/>
    </location>
</feature>
<accession>A0ABW5CUX4</accession>
<evidence type="ECO:0000256" key="2">
    <source>
        <dbReference type="HAMAP-Rule" id="MF_01940"/>
    </source>
</evidence>
<dbReference type="EC" id="3.1.4.58" evidence="2"/>
<dbReference type="RefSeq" id="WP_250427476.1">
    <property type="nucleotide sequence ID" value="NZ_JALPRR010000001.1"/>
</dbReference>
<organism evidence="3 4">
    <name type="scientific">Pontibacter ruber</name>
    <dbReference type="NCBI Taxonomy" id="1343895"/>
    <lineage>
        <taxon>Bacteria</taxon>
        <taxon>Pseudomonadati</taxon>
        <taxon>Bacteroidota</taxon>
        <taxon>Cytophagia</taxon>
        <taxon>Cytophagales</taxon>
        <taxon>Hymenobacteraceae</taxon>
        <taxon>Pontibacter</taxon>
    </lineage>
</organism>
<comment type="catalytic activity">
    <reaction evidence="2">
        <text>a 3'-end 2',3'-cyclophospho-ribonucleotide-RNA + H2O = a 3'-end 2'-phospho-ribonucleotide-RNA + H(+)</text>
        <dbReference type="Rhea" id="RHEA:11828"/>
        <dbReference type="Rhea" id="RHEA-COMP:10464"/>
        <dbReference type="Rhea" id="RHEA-COMP:17353"/>
        <dbReference type="ChEBI" id="CHEBI:15377"/>
        <dbReference type="ChEBI" id="CHEBI:15378"/>
        <dbReference type="ChEBI" id="CHEBI:83064"/>
        <dbReference type="ChEBI" id="CHEBI:173113"/>
        <dbReference type="EC" id="3.1.4.58"/>
    </reaction>
</comment>
<dbReference type="PANTHER" id="PTHR35561">
    <property type="entry name" value="RNA 2',3'-CYCLIC PHOSPHODIESTERASE"/>
    <property type="match status" value="1"/>
</dbReference>
<feature type="short sequence motif" description="HXTX 1" evidence="2">
    <location>
        <begin position="42"/>
        <end position="45"/>
    </location>
</feature>
<gene>
    <name evidence="3" type="primary">thpR</name>
    <name evidence="3" type="ORF">ACFSKP_06155</name>
</gene>
<dbReference type="Gene3D" id="3.90.1140.10">
    <property type="entry name" value="Cyclic phosphodiesterase"/>
    <property type="match status" value="1"/>
</dbReference>
<dbReference type="HAMAP" id="MF_01940">
    <property type="entry name" value="RNA_CPDase"/>
    <property type="match status" value="1"/>
</dbReference>
<protein>
    <recommendedName>
        <fullName evidence="2">RNA 2',3'-cyclic phosphodiesterase</fullName>
        <shortName evidence="2">RNA 2',3'-CPDase</shortName>
        <ecNumber evidence="2">3.1.4.58</ecNumber>
    </recommendedName>
</protein>
<name>A0ABW5CUX4_9BACT</name>
<reference evidence="4" key="1">
    <citation type="journal article" date="2019" name="Int. J. Syst. Evol. Microbiol.">
        <title>The Global Catalogue of Microorganisms (GCM) 10K type strain sequencing project: providing services to taxonomists for standard genome sequencing and annotation.</title>
        <authorList>
            <consortium name="The Broad Institute Genomics Platform"/>
            <consortium name="The Broad Institute Genome Sequencing Center for Infectious Disease"/>
            <person name="Wu L."/>
            <person name="Ma J."/>
        </authorList>
    </citation>
    <scope>NUCLEOTIDE SEQUENCE [LARGE SCALE GENOMIC DNA]</scope>
    <source>
        <strain evidence="4">CGMCC 4.1782</strain>
    </source>
</reference>